<proteinExistence type="predicted"/>
<name>A0ACC0AE24_CATRO</name>
<gene>
    <name evidence="1" type="ORF">M9H77_27026</name>
</gene>
<protein>
    <submittedName>
        <fullName evidence="1">Uncharacterized protein</fullName>
    </submittedName>
</protein>
<comment type="caution">
    <text evidence="1">The sequence shown here is derived from an EMBL/GenBank/DDBJ whole genome shotgun (WGS) entry which is preliminary data.</text>
</comment>
<reference evidence="2" key="1">
    <citation type="journal article" date="2023" name="Nat. Plants">
        <title>Single-cell RNA sequencing provides a high-resolution roadmap for understanding the multicellular compartmentation of specialized metabolism.</title>
        <authorList>
            <person name="Sun S."/>
            <person name="Shen X."/>
            <person name="Li Y."/>
            <person name="Li Y."/>
            <person name="Wang S."/>
            <person name="Li R."/>
            <person name="Zhang H."/>
            <person name="Shen G."/>
            <person name="Guo B."/>
            <person name="Wei J."/>
            <person name="Xu J."/>
            <person name="St-Pierre B."/>
            <person name="Chen S."/>
            <person name="Sun C."/>
        </authorList>
    </citation>
    <scope>NUCLEOTIDE SEQUENCE [LARGE SCALE GENOMIC DNA]</scope>
</reference>
<dbReference type="Proteomes" id="UP001060085">
    <property type="component" value="Linkage Group LG06"/>
</dbReference>
<dbReference type="EMBL" id="CM044706">
    <property type="protein sequence ID" value="KAI5658233.1"/>
    <property type="molecule type" value="Genomic_DNA"/>
</dbReference>
<evidence type="ECO:0000313" key="2">
    <source>
        <dbReference type="Proteomes" id="UP001060085"/>
    </source>
</evidence>
<accession>A0ACC0AE24</accession>
<organism evidence="1 2">
    <name type="scientific">Catharanthus roseus</name>
    <name type="common">Madagascar periwinkle</name>
    <name type="synonym">Vinca rosea</name>
    <dbReference type="NCBI Taxonomy" id="4058"/>
    <lineage>
        <taxon>Eukaryota</taxon>
        <taxon>Viridiplantae</taxon>
        <taxon>Streptophyta</taxon>
        <taxon>Embryophyta</taxon>
        <taxon>Tracheophyta</taxon>
        <taxon>Spermatophyta</taxon>
        <taxon>Magnoliopsida</taxon>
        <taxon>eudicotyledons</taxon>
        <taxon>Gunneridae</taxon>
        <taxon>Pentapetalae</taxon>
        <taxon>asterids</taxon>
        <taxon>lamiids</taxon>
        <taxon>Gentianales</taxon>
        <taxon>Apocynaceae</taxon>
        <taxon>Rauvolfioideae</taxon>
        <taxon>Vinceae</taxon>
        <taxon>Catharanthinae</taxon>
        <taxon>Catharanthus</taxon>
    </lineage>
</organism>
<keyword evidence="2" id="KW-1185">Reference proteome</keyword>
<sequence>MGSKILIILLSLSIQSLALLAATDGNDLSALNAIKSHWENLPPNWKGLDPCGSSWEGITCNGSRVTSIMLAGNGLTGSSFGDFSAFTELQYLDLSNNIGLRGTLPSSIGNLKNLSILILVGCSFFGPIPDSLGSLPKLIFLSLNSNSFSGPIPPSIGNLTNLSWLDLSDNELNGTIPVSNGIAPGLDMLLNARHFHLSRNQLSGSIEPQLFSSNMKLIHVMLDNNQLSGNIPVTLGSVKTLEVVRLDGNSLTGAVPSNVNNLTNVVELFLSNNHLTGPIPNLTGIPALSYVDMSNNSFSASAFPAWLTSIVSLTTLKMEGTKLQGQIPVNFFGLPQLETVILKNNQLNGTLDLGNSYRSSLSLNLENNSISDFRQKTGYNMDLTLIGNPICDGNEAKEKYCAPERNTSFSPSSNCPVSCSSDEILSPNCRCSHPYVGTLHFFSYSFSDLQNASYFRTLSGSLMSSFRSNGLPVDSVNLSNPSIDAYSYLQFGLQIFPSGQDSFNRTAISTIGFLLNRQPFQLQYYGPFYFIDESYCCFSGEKKKSHTGAIIGASVGGVVLFVLILFGGFYAYQRKRARREAEKNDPFATWDPDHGNGSVPELKGAKWFSFEELRKCTQGFSESNCIGFGGYGKVYKGTLGSGQLVAIKRAQQGSMQGALEFKTEIELLSRIHHKNVVNLVGFCYDQGEQMLVYEYISSGTLRESLSGKSGIQLDWMRRLRIALDAARGLAYLHELADPPIIHRDIKSNNILLDDHLNAKVADFGLSKLLNDEAKGYVSTQVKGTLGYMDPEYYMTQQLTEKSDVYSFGVVLLELITARTPIERGKHIVKLVQEVLNNAKDAPNLSQLLDPKINKGAKLGGLNKLIDLAMKCVQDSGTDRPSMGEVVREIENIMQLAAENKTVESEFSSEDEDTTTSGDARSQQQQQQSYGSKAFDYSGGLLTSAMLSLKDTLQNVPPGWVGQDPCGGWEGISCSNSRVVSITLASVRLSGQLSGDIQGLSELQILDLSYNPGLTGPLPQGIGKLNKLTSLILVGCGFTGPIPDSIGSLQRLVTLSLNSNKFIGQIPPSIGNLAKLYWLDLADNRLTGSIPENAFLIQVVLLFSSIAVFFIMLILLHSSICSHFGKNQLSGEIPPQLFNSNQTLIHLLLENNRLTGKIPDTIGLVQTLEVVRLDKNFLSGSVPSNVSNLTHVQELDMSNNTFTASDVPAWFSALPSLTTLVMENTSLQGEVPDTLFSLIQLQSNPICTGATENYCLIPRRTDSSYKTPMNCLAPQCRSDQISSPTCQCAYPYTGTLFFRAPSFSDLGNSTTYLLLHDSLMFSLRSNRLPVDSVSLSNPIKNSDDYLLLNLQIFPSGQNYFNHTGISAIGFVLSNQTFKPPHLFGPFFFIADNYQYLTGGPIGPNKSSSNTGIIVGAAVGGSVLFLLLLLAGFYALRQKKRAEKAAKRIDPFASWDRQKNSGAVPQLTGARSFSFEELKKYTNNFSETNDVGSGGYGKVYRGTLPNGQLVATKRAQHGSMQGAVEFKTEIELLSRVHHKNVVSLLGFCFDQGEQMLVYEYIANGTLKDSLSGKSGIRLDWMRRLRIALGAAKGIQYLHVLANPPIIHRDIKSNNILLDERLNAKVADFGLSKPMGEPDRSHITTQVKGTMGYMDPEYYMTQQLTEKSDVYSFGVILFELLTARSPIEKGKYIVREVRLVMDTRKDLYNLEGILDPLIVSNEAPKSLEKFVDLAFKCVQEVGIERPTMSDVVKEIEQIMELAGLNPNAESASTSESYADVGSKGIEHPYSDESLFVYSGAYPQSKVEPK</sequence>
<evidence type="ECO:0000313" key="1">
    <source>
        <dbReference type="EMBL" id="KAI5658233.1"/>
    </source>
</evidence>